<dbReference type="EMBL" id="JBHSTI010000008">
    <property type="protein sequence ID" value="MFC6237882.1"/>
    <property type="molecule type" value="Genomic_DNA"/>
</dbReference>
<accession>A0ABW1T0R4</accession>
<name>A0ABW1T0R4_9ACTN</name>
<protein>
    <recommendedName>
        <fullName evidence="5">DUF4190 domain-containing protein</fullName>
    </recommendedName>
</protein>
<sequence length="132" mass="13192">MSDPTIPTSPDDDRPPEEAAVPPPSEAGDEAAASPPPPAPPLPPAPSAGPGERRYDTATVAWSAVITTVLAALASLTVVAVPAMLIIAGIMTARATEVRTRSIWMGIVIGCGIGLIVFAGVCVALINSAGTA</sequence>
<dbReference type="RefSeq" id="WP_386765584.1">
    <property type="nucleotide sequence ID" value="NZ_JBHSTI010000008.1"/>
</dbReference>
<feature type="transmembrane region" description="Helical" evidence="2">
    <location>
        <begin position="103"/>
        <end position="126"/>
    </location>
</feature>
<keyword evidence="2" id="KW-0472">Membrane</keyword>
<keyword evidence="2" id="KW-1133">Transmembrane helix</keyword>
<organism evidence="3 4">
    <name type="scientific">Longivirga aurantiaca</name>
    <dbReference type="NCBI Taxonomy" id="1837743"/>
    <lineage>
        <taxon>Bacteria</taxon>
        <taxon>Bacillati</taxon>
        <taxon>Actinomycetota</taxon>
        <taxon>Actinomycetes</taxon>
        <taxon>Sporichthyales</taxon>
        <taxon>Sporichthyaceae</taxon>
        <taxon>Longivirga</taxon>
    </lineage>
</organism>
<evidence type="ECO:0000256" key="2">
    <source>
        <dbReference type="SAM" id="Phobius"/>
    </source>
</evidence>
<evidence type="ECO:0000256" key="1">
    <source>
        <dbReference type="SAM" id="MobiDB-lite"/>
    </source>
</evidence>
<gene>
    <name evidence="3" type="ORF">ACFQGU_08330</name>
</gene>
<evidence type="ECO:0000313" key="3">
    <source>
        <dbReference type="EMBL" id="MFC6237882.1"/>
    </source>
</evidence>
<comment type="caution">
    <text evidence="3">The sequence shown here is derived from an EMBL/GenBank/DDBJ whole genome shotgun (WGS) entry which is preliminary data.</text>
</comment>
<feature type="compositionally biased region" description="Pro residues" evidence="1">
    <location>
        <begin position="34"/>
        <end position="47"/>
    </location>
</feature>
<keyword evidence="2" id="KW-0812">Transmembrane</keyword>
<evidence type="ECO:0000313" key="4">
    <source>
        <dbReference type="Proteomes" id="UP001596138"/>
    </source>
</evidence>
<feature type="region of interest" description="Disordered" evidence="1">
    <location>
        <begin position="1"/>
        <end position="54"/>
    </location>
</feature>
<evidence type="ECO:0008006" key="5">
    <source>
        <dbReference type="Google" id="ProtNLM"/>
    </source>
</evidence>
<keyword evidence="4" id="KW-1185">Reference proteome</keyword>
<feature type="transmembrane region" description="Helical" evidence="2">
    <location>
        <begin position="60"/>
        <end position="91"/>
    </location>
</feature>
<reference evidence="4" key="1">
    <citation type="journal article" date="2019" name="Int. J. Syst. Evol. Microbiol.">
        <title>The Global Catalogue of Microorganisms (GCM) 10K type strain sequencing project: providing services to taxonomists for standard genome sequencing and annotation.</title>
        <authorList>
            <consortium name="The Broad Institute Genomics Platform"/>
            <consortium name="The Broad Institute Genome Sequencing Center for Infectious Disease"/>
            <person name="Wu L."/>
            <person name="Ma J."/>
        </authorList>
    </citation>
    <scope>NUCLEOTIDE SEQUENCE [LARGE SCALE GENOMIC DNA]</scope>
    <source>
        <strain evidence="4">CGMCC 4.7317</strain>
    </source>
</reference>
<proteinExistence type="predicted"/>
<dbReference type="Proteomes" id="UP001596138">
    <property type="component" value="Unassembled WGS sequence"/>
</dbReference>